<dbReference type="GO" id="GO:0016787">
    <property type="term" value="F:hydrolase activity"/>
    <property type="evidence" value="ECO:0007669"/>
    <property type="project" value="UniProtKB-KW"/>
</dbReference>
<gene>
    <name evidence="2" type="ORF">RQX22_07255</name>
</gene>
<reference evidence="2 3" key="1">
    <citation type="submission" date="2023-05" db="EMBL/GenBank/DDBJ databases">
        <authorList>
            <person name="Guo Y."/>
        </authorList>
    </citation>
    <scope>NUCLEOTIDE SEQUENCE [LARGE SCALE GENOMIC DNA]</scope>
    <source>
        <strain evidence="2 3">GR2756</strain>
    </source>
</reference>
<dbReference type="InterPro" id="IPR050789">
    <property type="entry name" value="Diverse_Enzym_Activities"/>
</dbReference>
<feature type="domain" description="Beta-lactamase-related" evidence="1">
    <location>
        <begin position="9"/>
        <end position="334"/>
    </location>
</feature>
<accession>A0ABU3Q5R0</accession>
<dbReference type="SUPFAM" id="SSF56601">
    <property type="entry name" value="beta-lactamase/transpeptidase-like"/>
    <property type="match status" value="1"/>
</dbReference>
<dbReference type="Pfam" id="PF00144">
    <property type="entry name" value="Beta-lactamase"/>
    <property type="match status" value="1"/>
</dbReference>
<comment type="caution">
    <text evidence="2">The sequence shown here is derived from an EMBL/GenBank/DDBJ whole genome shotgun (WGS) entry which is preliminary data.</text>
</comment>
<evidence type="ECO:0000313" key="3">
    <source>
        <dbReference type="Proteomes" id="UP001259572"/>
    </source>
</evidence>
<sequence length="472" mass="49676">MSAIRAIEEQLSALLGDPDVTRGVAGAVIGVSIGDEQAVLPFGSANLNTGQPFTEDTGFLLGSVTKVLVTMALLRLVERGLVDLDAPAQNYVPEFTLNDPDAAARITVRMLVNHTNGIDSDSLCPVAVRGRDASKSYTAHLPRIGLLFEPGTSVSYSNPGFVLAARIIEEVTGQPFERAIQTELFDPAGMGGATALQTQAFLRRTAVGATFDPATGGLRASSVFTLGEGLAGGGTTLIVSPQDMLTFGRIHLNGGVAPNGTHVLGEAWVSAMRATEFDLGVPPTPPVGLGWWAYPIAGTTAYSHAGGSPGGVSNFSVLPDYDATIISFATGPGTGALNDIVHTKVIESLTGRKVTPPFDVRPEPIDPALAGEYRTFQRNLTVAVRGDELVVTGAFEPWDDEHREQFKERVAATPPETIFRSIGSGRFIRAGTEAGAYAGILGRGGVITALPATATRRAGLMYEWTRFMPRTG</sequence>
<dbReference type="RefSeq" id="WP_315725045.1">
    <property type="nucleotide sequence ID" value="NZ_JAVUPU010000003.1"/>
</dbReference>
<evidence type="ECO:0000259" key="1">
    <source>
        <dbReference type="Pfam" id="PF00144"/>
    </source>
</evidence>
<organism evidence="2 3">
    <name type="scientific">Sphingosinicella rhizophila</name>
    <dbReference type="NCBI Taxonomy" id="3050082"/>
    <lineage>
        <taxon>Bacteria</taxon>
        <taxon>Pseudomonadati</taxon>
        <taxon>Pseudomonadota</taxon>
        <taxon>Alphaproteobacteria</taxon>
        <taxon>Sphingomonadales</taxon>
        <taxon>Sphingosinicellaceae</taxon>
        <taxon>Sphingosinicella</taxon>
    </lineage>
</organism>
<dbReference type="EC" id="3.1.1.103" evidence="2"/>
<dbReference type="Gene3D" id="3.40.710.10">
    <property type="entry name" value="DD-peptidase/beta-lactamase superfamily"/>
    <property type="match status" value="1"/>
</dbReference>
<dbReference type="PANTHER" id="PTHR43283">
    <property type="entry name" value="BETA-LACTAMASE-RELATED"/>
    <property type="match status" value="1"/>
</dbReference>
<keyword evidence="2" id="KW-0378">Hydrolase</keyword>
<keyword evidence="3" id="KW-1185">Reference proteome</keyword>
<name>A0ABU3Q5R0_9SPHN</name>
<dbReference type="Proteomes" id="UP001259572">
    <property type="component" value="Unassembled WGS sequence"/>
</dbReference>
<protein>
    <submittedName>
        <fullName evidence="2">Serine hydrolase domain-containing protein</fullName>
        <ecNumber evidence="2">3.1.1.103</ecNumber>
    </submittedName>
</protein>
<dbReference type="InterPro" id="IPR012338">
    <property type="entry name" value="Beta-lactam/transpept-like"/>
</dbReference>
<evidence type="ECO:0000313" key="2">
    <source>
        <dbReference type="EMBL" id="MDT9598740.1"/>
    </source>
</evidence>
<proteinExistence type="predicted"/>
<dbReference type="InterPro" id="IPR001466">
    <property type="entry name" value="Beta-lactam-related"/>
</dbReference>
<dbReference type="EMBL" id="JAVUPU010000003">
    <property type="protein sequence ID" value="MDT9598740.1"/>
    <property type="molecule type" value="Genomic_DNA"/>
</dbReference>